<keyword evidence="2" id="KW-0472">Membrane</keyword>
<name>A0A0G0KBN6_9BACT</name>
<sequence length="751" mass="82135">MDFKKFLPGSDEGEYEYFWALIIEPGWVQAGIWRIAKEKAQVMFSGIPTAWEVENDLINAIDTSLSAAIQAYPEDLTEPSKTVFGVVSSWVTNGEIKEEHLGKIKKICEELSLKPVGFVVLPEAIAHYIKSEEGSPLNAIVIGVYKETIEVSVFKLGNQLGNTSVARSVSLIDDVAEGLTRFAPSEGAPSRIILYDGKEGELDEAKQMLHNVNWETIENIRFLHTPKVEVIDPSKKIHTVSLAGASEIGNVTAVESQEASKDEEEKTPPISEVEPVSAEELGFVIGGDAGGASFVKEELQEDHQKTEMNTEIGKPVQLEQKLSGFRKNEEITPVKKTKKVDIHAFTKSFRGIFAGMGGLTKIMPKFSVKLPKFVKIGNTPFFVGLAFLILLAITSFLGWWFYPKATVTIYVSPKRLDEKFDLKVDPSKSTSLDERILGGELQKDEVSGEKTKKTTGNKTVGEKASGEVTLFRVGTELNLASGIVISGPGDLKFTLDDSVSIASGSASSPSTTKAKITASDIGSAYNLASGTSFRVSNYGTSDIEAKNESSFSGGTSREISSVSNEDQIDLSEELLEELGGKAKDKIFNNISDEMYLIEESLIATSSAKNFSNKIGDEATDLNLEMKVVASAVVVKKGELFELIRKVMDSKVPDGFVLRDSQITPKFKIKKKSEDLYELEATVEVNLLPEIDTTEVAKKIRGKYPHLVEDFLPREVPGFVKAEIELNPSLPGRLGTLPRVANNIEVEVAAER</sequence>
<feature type="compositionally biased region" description="Polar residues" evidence="1">
    <location>
        <begin position="548"/>
        <end position="564"/>
    </location>
</feature>
<comment type="caution">
    <text evidence="3">The sequence shown here is derived from an EMBL/GenBank/DDBJ whole genome shotgun (WGS) entry which is preliminary data.</text>
</comment>
<evidence type="ECO:0000256" key="1">
    <source>
        <dbReference type="SAM" id="MobiDB-lite"/>
    </source>
</evidence>
<dbReference type="STRING" id="1618545.US53_C0004G0005"/>
<evidence type="ECO:0000313" key="3">
    <source>
        <dbReference type="EMBL" id="KKQ38001.1"/>
    </source>
</evidence>
<keyword evidence="2" id="KW-1133">Transmembrane helix</keyword>
<proteinExistence type="predicted"/>
<organism evidence="3 4">
    <name type="scientific">Candidatus Woesebacteria bacterium GW2011_GWA1_37_7</name>
    <dbReference type="NCBI Taxonomy" id="1618545"/>
    <lineage>
        <taxon>Bacteria</taxon>
        <taxon>Candidatus Woeseibacteriota</taxon>
    </lineage>
</organism>
<accession>A0A0G0KBN6</accession>
<dbReference type="EMBL" id="LBTI01000004">
    <property type="protein sequence ID" value="KKQ38001.1"/>
    <property type="molecule type" value="Genomic_DNA"/>
</dbReference>
<dbReference type="Proteomes" id="UP000034591">
    <property type="component" value="Unassembled WGS sequence"/>
</dbReference>
<evidence type="ECO:0008006" key="5">
    <source>
        <dbReference type="Google" id="ProtNLM"/>
    </source>
</evidence>
<dbReference type="AlphaFoldDB" id="A0A0G0KBN6"/>
<feature type="transmembrane region" description="Helical" evidence="2">
    <location>
        <begin position="381"/>
        <end position="402"/>
    </location>
</feature>
<keyword evidence="2" id="KW-0812">Transmembrane</keyword>
<evidence type="ECO:0000256" key="2">
    <source>
        <dbReference type="SAM" id="Phobius"/>
    </source>
</evidence>
<gene>
    <name evidence="3" type="ORF">US53_C0004G0005</name>
</gene>
<reference evidence="3 4" key="1">
    <citation type="journal article" date="2015" name="Nature">
        <title>rRNA introns, odd ribosomes, and small enigmatic genomes across a large radiation of phyla.</title>
        <authorList>
            <person name="Brown C.T."/>
            <person name="Hug L.A."/>
            <person name="Thomas B.C."/>
            <person name="Sharon I."/>
            <person name="Castelle C.J."/>
            <person name="Singh A."/>
            <person name="Wilkins M.J."/>
            <person name="Williams K.H."/>
            <person name="Banfield J.F."/>
        </authorList>
    </citation>
    <scope>NUCLEOTIDE SEQUENCE [LARGE SCALE GENOMIC DNA]</scope>
</reference>
<protein>
    <recommendedName>
        <fullName evidence="5">Baseplate protein J-like domain-containing protein</fullName>
    </recommendedName>
</protein>
<evidence type="ECO:0000313" key="4">
    <source>
        <dbReference type="Proteomes" id="UP000034591"/>
    </source>
</evidence>
<feature type="region of interest" description="Disordered" evidence="1">
    <location>
        <begin position="544"/>
        <end position="564"/>
    </location>
</feature>